<reference evidence="2" key="1">
    <citation type="submission" date="2020-04" db="EMBL/GenBank/DDBJ databases">
        <authorList>
            <person name="Zhang T."/>
        </authorList>
    </citation>
    <scope>NUCLEOTIDE SEQUENCE</scope>
    <source>
        <strain evidence="2">HKST-UBA13</strain>
    </source>
</reference>
<feature type="transmembrane region" description="Helical" evidence="1">
    <location>
        <begin position="12"/>
        <end position="36"/>
    </location>
</feature>
<sequence>MAQQQLNKTKKAYVTLVSVIILGFVAIMIISASLLIGTDSLVTSKVILDAKDAEGIANACAESALSTIRENTSYVGSQNILIGEGECSYVVTDIDANTPPNKQIQITSTVSNIIKKQEVQTSQINPTIQIASWNQDATF</sequence>
<keyword evidence="1" id="KW-0812">Transmembrane</keyword>
<proteinExistence type="predicted"/>
<gene>
    <name evidence="2" type="ORF">KC678_03025</name>
</gene>
<dbReference type="Proteomes" id="UP000775877">
    <property type="component" value="Unassembled WGS sequence"/>
</dbReference>
<evidence type="ECO:0000256" key="1">
    <source>
        <dbReference type="SAM" id="Phobius"/>
    </source>
</evidence>
<accession>A0A955L1B5</accession>
<keyword evidence="1" id="KW-1133">Transmembrane helix</keyword>
<keyword evidence="1" id="KW-0472">Membrane</keyword>
<evidence type="ECO:0000313" key="3">
    <source>
        <dbReference type="Proteomes" id="UP000775877"/>
    </source>
</evidence>
<reference evidence="2" key="2">
    <citation type="journal article" date="2021" name="Microbiome">
        <title>Successional dynamics and alternative stable states in a saline activated sludge microbial community over 9 years.</title>
        <authorList>
            <person name="Wang Y."/>
            <person name="Ye J."/>
            <person name="Ju F."/>
            <person name="Liu L."/>
            <person name="Boyd J.A."/>
            <person name="Deng Y."/>
            <person name="Parks D.H."/>
            <person name="Jiang X."/>
            <person name="Yin X."/>
            <person name="Woodcroft B.J."/>
            <person name="Tyson G.W."/>
            <person name="Hugenholtz P."/>
            <person name="Polz M.F."/>
            <person name="Zhang T."/>
        </authorList>
    </citation>
    <scope>NUCLEOTIDE SEQUENCE</scope>
    <source>
        <strain evidence="2">HKST-UBA13</strain>
    </source>
</reference>
<name>A0A955L1B5_9BACT</name>
<comment type="caution">
    <text evidence="2">The sequence shown here is derived from an EMBL/GenBank/DDBJ whole genome shotgun (WGS) entry which is preliminary data.</text>
</comment>
<protein>
    <submittedName>
        <fullName evidence="2">Uncharacterized protein</fullName>
    </submittedName>
</protein>
<organism evidence="2 3">
    <name type="scientific">Candidatus Dojkabacteria bacterium</name>
    <dbReference type="NCBI Taxonomy" id="2099670"/>
    <lineage>
        <taxon>Bacteria</taxon>
        <taxon>Candidatus Dojkabacteria</taxon>
    </lineage>
</organism>
<evidence type="ECO:0000313" key="2">
    <source>
        <dbReference type="EMBL" id="MCA9381214.1"/>
    </source>
</evidence>
<dbReference type="EMBL" id="JAGQLJ010000061">
    <property type="protein sequence ID" value="MCA9381214.1"/>
    <property type="molecule type" value="Genomic_DNA"/>
</dbReference>
<dbReference type="AlphaFoldDB" id="A0A955L1B5"/>